<dbReference type="Proteomes" id="UP000593601">
    <property type="component" value="Chromosome"/>
</dbReference>
<dbReference type="AlphaFoldDB" id="A0A7M2REF6"/>
<protein>
    <submittedName>
        <fullName evidence="3">Transcriptional regulator</fullName>
    </submittedName>
</protein>
<accession>A0A7M2REF6</accession>
<evidence type="ECO:0000313" key="3">
    <source>
        <dbReference type="EMBL" id="QOV18723.1"/>
    </source>
</evidence>
<dbReference type="Pfam" id="PF13309">
    <property type="entry name" value="HTH_22"/>
    <property type="match status" value="1"/>
</dbReference>
<dbReference type="InterPro" id="IPR039446">
    <property type="entry name" value="DauR-like"/>
</dbReference>
<keyword evidence="4" id="KW-1185">Reference proteome</keyword>
<name>A0A7M2REF6_9FIRM</name>
<dbReference type="RefSeq" id="WP_193735085.1">
    <property type="nucleotide sequence ID" value="NZ_CP063304.1"/>
</dbReference>
<dbReference type="EMBL" id="CP063304">
    <property type="protein sequence ID" value="QOV18723.1"/>
    <property type="molecule type" value="Genomic_DNA"/>
</dbReference>
<feature type="domain" description="Transcriptional regulator DauR-like HTH" evidence="2">
    <location>
        <begin position="167"/>
        <end position="225"/>
    </location>
</feature>
<evidence type="ECO:0000313" key="4">
    <source>
        <dbReference type="Proteomes" id="UP000593601"/>
    </source>
</evidence>
<gene>
    <name evidence="3" type="ORF">INP51_12010</name>
</gene>
<dbReference type="KEGG" id="bliq:INP51_12010"/>
<dbReference type="InterPro" id="IPR013559">
    <property type="entry name" value="YheO"/>
</dbReference>
<dbReference type="Pfam" id="PF08348">
    <property type="entry name" value="PAS_6"/>
    <property type="match status" value="1"/>
</dbReference>
<proteinExistence type="predicted"/>
<dbReference type="InterPro" id="IPR039445">
    <property type="entry name" value="DauR-like_HTH"/>
</dbReference>
<evidence type="ECO:0000259" key="1">
    <source>
        <dbReference type="Pfam" id="PF08348"/>
    </source>
</evidence>
<reference evidence="3 4" key="1">
    <citation type="submission" date="2020-10" db="EMBL/GenBank/DDBJ databases">
        <title>Blautia liquoris sp.nov., isolated from the mud in a fermentation cellar used for the production of Chinese strong-flavoured liquor.</title>
        <authorList>
            <person name="Lu L."/>
        </authorList>
    </citation>
    <scope>NUCLEOTIDE SEQUENCE [LARGE SCALE GENOMIC DNA]</scope>
    <source>
        <strain evidence="3 4">LZLJ-3</strain>
    </source>
</reference>
<evidence type="ECO:0000259" key="2">
    <source>
        <dbReference type="Pfam" id="PF13309"/>
    </source>
</evidence>
<dbReference type="PANTHER" id="PTHR35568:SF1">
    <property type="entry name" value="TRANSCRIPTIONAL REGULATOR DAUR"/>
    <property type="match status" value="1"/>
</dbReference>
<feature type="domain" description="YheO-like" evidence="1">
    <location>
        <begin position="24"/>
        <end position="132"/>
    </location>
</feature>
<sequence length="233" mass="26171">MKQAQNKGEEFLSMNTIEEALPLFQQIMDLICITFGENCEVTLHDWSKGYEHSIVAIKNGHVTKRQVGDCGSNLGLEIMRGKIEGGNRFNYMTKTSCGQMLKSSTIYLTNDNGETIGALCVNIDITEALDFQKSFASFIGAETVSQIETPAESIEFHANNVGQLTDFLISQSLELVNKPSDQLTKEDKMTILKFLDEKGLFLITKSGDKVCQFLNISKFTFYNYLEMIRGEKE</sequence>
<dbReference type="PANTHER" id="PTHR35568">
    <property type="entry name" value="TRANSCRIPTIONAL REGULATOR DAUR"/>
    <property type="match status" value="1"/>
</dbReference>
<organism evidence="3 4">
    <name type="scientific">Blautia liquoris</name>
    <dbReference type="NCBI Taxonomy" id="2779518"/>
    <lineage>
        <taxon>Bacteria</taxon>
        <taxon>Bacillati</taxon>
        <taxon>Bacillota</taxon>
        <taxon>Clostridia</taxon>
        <taxon>Lachnospirales</taxon>
        <taxon>Lachnospiraceae</taxon>
        <taxon>Blautia</taxon>
    </lineage>
</organism>